<keyword evidence="3" id="KW-1185">Reference proteome</keyword>
<proteinExistence type="predicted"/>
<evidence type="ECO:0000313" key="2">
    <source>
        <dbReference type="EMBL" id="SHJ80725.1"/>
    </source>
</evidence>
<accession>A0A1M6MBC8</accession>
<evidence type="ECO:0000256" key="1">
    <source>
        <dbReference type="SAM" id="MobiDB-lite"/>
    </source>
</evidence>
<dbReference type="STRING" id="1123357.SAMN02745244_03308"/>
<dbReference type="OrthoDB" id="2004788at2"/>
<feature type="region of interest" description="Disordered" evidence="1">
    <location>
        <begin position="47"/>
        <end position="103"/>
    </location>
</feature>
<feature type="region of interest" description="Disordered" evidence="1">
    <location>
        <begin position="1"/>
        <end position="20"/>
    </location>
</feature>
<feature type="compositionally biased region" description="Low complexity" evidence="1">
    <location>
        <begin position="1"/>
        <end position="18"/>
    </location>
</feature>
<dbReference type="AlphaFoldDB" id="A0A1M6MBC8"/>
<evidence type="ECO:0000313" key="3">
    <source>
        <dbReference type="Proteomes" id="UP000184512"/>
    </source>
</evidence>
<dbReference type="EMBL" id="FQZG01000084">
    <property type="protein sequence ID" value="SHJ80725.1"/>
    <property type="molecule type" value="Genomic_DNA"/>
</dbReference>
<feature type="compositionally biased region" description="Low complexity" evidence="1">
    <location>
        <begin position="47"/>
        <end position="97"/>
    </location>
</feature>
<organism evidence="2 3">
    <name type="scientific">Tessaracoccus bendigoensis DSM 12906</name>
    <dbReference type="NCBI Taxonomy" id="1123357"/>
    <lineage>
        <taxon>Bacteria</taxon>
        <taxon>Bacillati</taxon>
        <taxon>Actinomycetota</taxon>
        <taxon>Actinomycetes</taxon>
        <taxon>Propionibacteriales</taxon>
        <taxon>Propionibacteriaceae</taxon>
        <taxon>Tessaracoccus</taxon>
    </lineage>
</organism>
<gene>
    <name evidence="2" type="ORF">SAMN02745244_03308</name>
</gene>
<reference evidence="2 3" key="1">
    <citation type="submission" date="2016-11" db="EMBL/GenBank/DDBJ databases">
        <authorList>
            <person name="Jaros S."/>
            <person name="Januszkiewicz K."/>
            <person name="Wedrychowicz H."/>
        </authorList>
    </citation>
    <scope>NUCLEOTIDE SEQUENCE [LARGE SCALE GENOMIC DNA]</scope>
    <source>
        <strain evidence="2 3">DSM 12906</strain>
    </source>
</reference>
<name>A0A1M6MBC8_9ACTN</name>
<protein>
    <submittedName>
        <fullName evidence="2">Uncharacterized protein</fullName>
    </submittedName>
</protein>
<dbReference type="Proteomes" id="UP000184512">
    <property type="component" value="Unassembled WGS sequence"/>
</dbReference>
<dbReference type="RefSeq" id="WP_073190469.1">
    <property type="nucleotide sequence ID" value="NZ_FQZG01000084.1"/>
</dbReference>
<sequence length="281" mass="28332">MSTSPQWQPGGPGSAAPPATRPWYRKKRILIPAGLILAVGMAGALSDPAETADPAAAPASSATQATPSATPTKTSEAAVVAATSAPVDSPTPTVEAEPPAPAVDPYTERFGTFATVTESGTGDSVIKLPGEAALVTATHKGSSNFVIETLDASNQMHDLLVNEIGSYSGVVSYGLQTDGATMLKITADGAWSIQIAPIATAPVATSPLSGTGDAVYKYEGSAAVAAVTHSGASNFVLQQTDGTWPNLLINEIGTYQGSVPLLSGPSLLLITADGAWTIATS</sequence>